<evidence type="ECO:0000313" key="3">
    <source>
        <dbReference type="EMBL" id="OGD61966.1"/>
    </source>
</evidence>
<dbReference type="Gene3D" id="3.30.460.10">
    <property type="entry name" value="Beta Polymerase, domain 2"/>
    <property type="match status" value="1"/>
</dbReference>
<proteinExistence type="inferred from homology"/>
<dbReference type="STRING" id="1797472.A2215_04405"/>
<dbReference type="CDD" id="cd01668">
    <property type="entry name" value="TGS_RSH"/>
    <property type="match status" value="1"/>
</dbReference>
<dbReference type="NCBIfam" id="TIGR00691">
    <property type="entry name" value="spoT_relA"/>
    <property type="match status" value="1"/>
</dbReference>
<sequence>MEKKLFNLLDRRSSHFEKCARATIERAFIFASEKHKGQKRYSGESFIIHPLNIAIMLAEKNFDSTTVISSLLHDTIEDTATTSDDIIKLFGYEIADIVQGVTKISSIPLKDKVLFFSDDEVYGERIENYRKLLIATGKDIRVMIIKLYDRLHNVQTLKYVPAERQLFYAKESIEIYAKIAERIGLNDVKVRIENEAFPFAYPDQYKKLMHSLETIPNYDPKIIQTKIAEIKRSLEMNKVDFLEVSGRLKHKLSIYNKLLHRHDFDLSRLYDLNAFRIIVSEVSECYRALGVIHSTFSPVPGRIFDFIANPKENGYRSLHTTLSDKDGRFFEVQIRTSEMHYICEFGMAAHWHYKDSLSGKYSHQLKLDLAEWNQEIKKIRELDDDGEALKYIRGEIFSEKIFVATPKGEIIKLPKGSTAIDFAFRIHTNLGLTCSGARVNSKIITLDTKLDNGDIVEVISSSRSKPSRDWLKLAKTEGARQKINQYLRGQNRDRFVAVGREVFLSYLKRYSLSLPDEHLCNSTIASSMIPYQDLNSALAAIGQKFFTPTKLVKAIFSYFSTEKKKSKTPKSAKLGKKILSNISYSYAKCCKPKQNDELTGYVTKNHILKIHRKDCKWLSHTDDSRIVDI</sequence>
<dbReference type="InterPro" id="IPR012676">
    <property type="entry name" value="TGS-like"/>
</dbReference>
<dbReference type="PANTHER" id="PTHR21262">
    <property type="entry name" value="GUANOSINE-3',5'-BIS DIPHOSPHATE 3'-PYROPHOSPHOHYDROLASE"/>
    <property type="match status" value="1"/>
</dbReference>
<dbReference type="GO" id="GO:0015969">
    <property type="term" value="P:guanosine tetraphosphate metabolic process"/>
    <property type="evidence" value="ECO:0007669"/>
    <property type="project" value="InterPro"/>
</dbReference>
<dbReference type="InterPro" id="IPR007685">
    <property type="entry name" value="RelA_SpoT"/>
</dbReference>
<dbReference type="CDD" id="cd05399">
    <property type="entry name" value="NT_Rel-Spo_like"/>
    <property type="match status" value="1"/>
</dbReference>
<gene>
    <name evidence="3" type="ORF">A2215_04405</name>
</gene>
<dbReference type="Proteomes" id="UP000178583">
    <property type="component" value="Unassembled WGS sequence"/>
</dbReference>
<dbReference type="SMART" id="SM00954">
    <property type="entry name" value="RelA_SpoT"/>
    <property type="match status" value="1"/>
</dbReference>
<evidence type="ECO:0000313" key="4">
    <source>
        <dbReference type="Proteomes" id="UP000178583"/>
    </source>
</evidence>
<dbReference type="InterPro" id="IPR043519">
    <property type="entry name" value="NT_sf"/>
</dbReference>
<dbReference type="Pfam" id="PF02824">
    <property type="entry name" value="TGS"/>
    <property type="match status" value="1"/>
</dbReference>
<dbReference type="FunFam" id="1.10.3210.10:FF:000001">
    <property type="entry name" value="GTP pyrophosphokinase RelA"/>
    <property type="match status" value="1"/>
</dbReference>
<dbReference type="SUPFAM" id="SSF109604">
    <property type="entry name" value="HD-domain/PDEase-like"/>
    <property type="match status" value="1"/>
</dbReference>
<dbReference type="Gene3D" id="3.10.20.30">
    <property type="match status" value="1"/>
</dbReference>
<dbReference type="SUPFAM" id="SSF81271">
    <property type="entry name" value="TGS-like"/>
    <property type="match status" value="1"/>
</dbReference>
<name>A0A1F5E3T3_9BACT</name>
<feature type="domain" description="TGS" evidence="2">
    <location>
        <begin position="397"/>
        <end position="460"/>
    </location>
</feature>
<comment type="function">
    <text evidence="1">In eubacteria ppGpp (guanosine 3'-diphosphate 5'-diphosphate) is a mediator of the stringent response that coordinates a variety of cellular activities in response to changes in nutritional abundance.</text>
</comment>
<dbReference type="Gene3D" id="1.10.3210.10">
    <property type="entry name" value="Hypothetical protein af1432"/>
    <property type="match status" value="1"/>
</dbReference>
<accession>A0A1F5E3T3</accession>
<dbReference type="InterPro" id="IPR012675">
    <property type="entry name" value="Beta-grasp_dom_sf"/>
</dbReference>
<evidence type="ECO:0000256" key="1">
    <source>
        <dbReference type="RuleBase" id="RU003847"/>
    </source>
</evidence>
<organism evidence="3 4">
    <name type="scientific">Candidatus Berkelbacteria bacterium RIFOXYA2_FULL_43_10</name>
    <dbReference type="NCBI Taxonomy" id="1797472"/>
    <lineage>
        <taxon>Bacteria</taxon>
        <taxon>Candidatus Berkelbacteria</taxon>
    </lineage>
</organism>
<dbReference type="Pfam" id="PF04607">
    <property type="entry name" value="RelA_SpoT"/>
    <property type="match status" value="1"/>
</dbReference>
<dbReference type="InterPro" id="IPR033655">
    <property type="entry name" value="TGS_RelA/SpoT"/>
</dbReference>
<dbReference type="FunFam" id="3.10.20.30:FF:000002">
    <property type="entry name" value="GTP pyrophosphokinase (RelA/SpoT)"/>
    <property type="match status" value="1"/>
</dbReference>
<dbReference type="Pfam" id="PF13328">
    <property type="entry name" value="HD_4"/>
    <property type="match status" value="1"/>
</dbReference>
<protein>
    <recommendedName>
        <fullName evidence="2">TGS domain-containing protein</fullName>
    </recommendedName>
</protein>
<dbReference type="PROSITE" id="PS51880">
    <property type="entry name" value="TGS"/>
    <property type="match status" value="1"/>
</dbReference>
<dbReference type="GO" id="GO:0005886">
    <property type="term" value="C:plasma membrane"/>
    <property type="evidence" value="ECO:0007669"/>
    <property type="project" value="TreeGrafter"/>
</dbReference>
<evidence type="ECO:0000259" key="2">
    <source>
        <dbReference type="PROSITE" id="PS51880"/>
    </source>
</evidence>
<dbReference type="AlphaFoldDB" id="A0A1F5E3T3"/>
<reference evidence="3 4" key="1">
    <citation type="journal article" date="2016" name="Nat. Commun.">
        <title>Thousands of microbial genomes shed light on interconnected biogeochemical processes in an aquifer system.</title>
        <authorList>
            <person name="Anantharaman K."/>
            <person name="Brown C.T."/>
            <person name="Hug L.A."/>
            <person name="Sharon I."/>
            <person name="Castelle C.J."/>
            <person name="Probst A.J."/>
            <person name="Thomas B.C."/>
            <person name="Singh A."/>
            <person name="Wilkins M.J."/>
            <person name="Karaoz U."/>
            <person name="Brodie E.L."/>
            <person name="Williams K.H."/>
            <person name="Hubbard S.S."/>
            <person name="Banfield J.F."/>
        </authorList>
    </citation>
    <scope>NUCLEOTIDE SEQUENCE [LARGE SCALE GENOMIC DNA]</scope>
</reference>
<comment type="similarity">
    <text evidence="1">Belongs to the relA/spoT family.</text>
</comment>
<dbReference type="EMBL" id="MEZY01000057">
    <property type="protein sequence ID" value="OGD61966.1"/>
    <property type="molecule type" value="Genomic_DNA"/>
</dbReference>
<dbReference type="PANTHER" id="PTHR21262:SF31">
    <property type="entry name" value="GTP PYROPHOSPHOKINASE"/>
    <property type="match status" value="1"/>
</dbReference>
<dbReference type="Pfam" id="PF19296">
    <property type="entry name" value="RelA_AH_RIS"/>
    <property type="match status" value="1"/>
</dbReference>
<comment type="caution">
    <text evidence="3">The sequence shown here is derived from an EMBL/GenBank/DDBJ whole genome shotgun (WGS) entry which is preliminary data.</text>
</comment>
<dbReference type="SUPFAM" id="SSF81301">
    <property type="entry name" value="Nucleotidyltransferase"/>
    <property type="match status" value="1"/>
</dbReference>
<dbReference type="InterPro" id="IPR045600">
    <property type="entry name" value="RelA/SpoT_AH_RIS"/>
</dbReference>
<dbReference type="InterPro" id="IPR004811">
    <property type="entry name" value="RelA/Spo_fam"/>
</dbReference>
<dbReference type="InterPro" id="IPR004095">
    <property type="entry name" value="TGS"/>
</dbReference>